<sequence>MRLVTDLAVSALFLAPVFARMADLVVPRCPATAPAKFTTQIPSGGPCPETQVDLCYTDTTLNLKFTARGETNFYFDPSQTTNGDIWEYEVMEAFIYKGTSDPQTYFEYEVSPNNVTYNSFVYNPSRVRAAGQPFDHAFVTDPFADGFKVNTALNKPNKLWTTESSIPLALFNGEDPKGSVWRMNFFRTITGPDTYPNQQLCGWKNTNLANFHVTPAFGTVLFK</sequence>
<dbReference type="AlphaFoldDB" id="A0A9W7XT03"/>
<dbReference type="EMBL" id="JANBOH010000004">
    <property type="protein sequence ID" value="KAJ1648512.1"/>
    <property type="molecule type" value="Genomic_DNA"/>
</dbReference>
<feature type="chain" id="PRO_5040828278" evidence="1">
    <location>
        <begin position="20"/>
        <end position="223"/>
    </location>
</feature>
<accession>A0A9W7XT03</accession>
<dbReference type="Proteomes" id="UP001145021">
    <property type="component" value="Unassembled WGS sequence"/>
</dbReference>
<dbReference type="CDD" id="cd09620">
    <property type="entry name" value="CBM9_like_3"/>
    <property type="match status" value="1"/>
</dbReference>
<keyword evidence="3" id="KW-1185">Reference proteome</keyword>
<dbReference type="SUPFAM" id="SSF49344">
    <property type="entry name" value="CBD9-like"/>
    <property type="match status" value="1"/>
</dbReference>
<evidence type="ECO:0000256" key="1">
    <source>
        <dbReference type="SAM" id="SignalP"/>
    </source>
</evidence>
<gene>
    <name evidence="2" type="ORF">LPJ64_000210</name>
</gene>
<protein>
    <submittedName>
        <fullName evidence="2">Uncharacterized protein</fullName>
    </submittedName>
</protein>
<reference evidence="2" key="1">
    <citation type="submission" date="2022-07" db="EMBL/GenBank/DDBJ databases">
        <title>Phylogenomic reconstructions and comparative analyses of Kickxellomycotina fungi.</title>
        <authorList>
            <person name="Reynolds N.K."/>
            <person name="Stajich J.E."/>
            <person name="Barry K."/>
            <person name="Grigoriev I.V."/>
            <person name="Crous P."/>
            <person name="Smith M.E."/>
        </authorList>
    </citation>
    <scope>NUCLEOTIDE SEQUENCE</scope>
    <source>
        <strain evidence="2">NBRC 105413</strain>
    </source>
</reference>
<dbReference type="Gene3D" id="2.60.40.1190">
    <property type="match status" value="1"/>
</dbReference>
<evidence type="ECO:0000313" key="2">
    <source>
        <dbReference type="EMBL" id="KAJ1648512.1"/>
    </source>
</evidence>
<name>A0A9W7XT03_9FUNG</name>
<proteinExistence type="predicted"/>
<comment type="caution">
    <text evidence="2">The sequence shown here is derived from an EMBL/GenBank/DDBJ whole genome shotgun (WGS) entry which is preliminary data.</text>
</comment>
<evidence type="ECO:0000313" key="3">
    <source>
        <dbReference type="Proteomes" id="UP001145021"/>
    </source>
</evidence>
<feature type="signal peptide" evidence="1">
    <location>
        <begin position="1"/>
        <end position="19"/>
    </location>
</feature>
<keyword evidence="1" id="KW-0732">Signal</keyword>
<organism evidence="2 3">
    <name type="scientific">Coemansia asiatica</name>
    <dbReference type="NCBI Taxonomy" id="1052880"/>
    <lineage>
        <taxon>Eukaryota</taxon>
        <taxon>Fungi</taxon>
        <taxon>Fungi incertae sedis</taxon>
        <taxon>Zoopagomycota</taxon>
        <taxon>Kickxellomycotina</taxon>
        <taxon>Kickxellomycetes</taxon>
        <taxon>Kickxellales</taxon>
        <taxon>Kickxellaceae</taxon>
        <taxon>Coemansia</taxon>
    </lineage>
</organism>